<protein>
    <submittedName>
        <fullName evidence="1">Uncharacterized protein</fullName>
    </submittedName>
</protein>
<dbReference type="AlphaFoldDB" id="A0A0E9T9Z4"/>
<reference evidence="1" key="1">
    <citation type="submission" date="2014-11" db="EMBL/GenBank/DDBJ databases">
        <authorList>
            <person name="Amaro Gonzalez C."/>
        </authorList>
    </citation>
    <scope>NUCLEOTIDE SEQUENCE</scope>
</reference>
<name>A0A0E9T9Z4_ANGAN</name>
<evidence type="ECO:0000313" key="1">
    <source>
        <dbReference type="EMBL" id="JAH50509.1"/>
    </source>
</evidence>
<sequence length="32" mass="3699">MLTPSYQRTEVQCEKSRGAELVAIPMACHRHR</sequence>
<organism evidence="1">
    <name type="scientific">Anguilla anguilla</name>
    <name type="common">European freshwater eel</name>
    <name type="synonym">Muraena anguilla</name>
    <dbReference type="NCBI Taxonomy" id="7936"/>
    <lineage>
        <taxon>Eukaryota</taxon>
        <taxon>Metazoa</taxon>
        <taxon>Chordata</taxon>
        <taxon>Craniata</taxon>
        <taxon>Vertebrata</taxon>
        <taxon>Euteleostomi</taxon>
        <taxon>Actinopterygii</taxon>
        <taxon>Neopterygii</taxon>
        <taxon>Teleostei</taxon>
        <taxon>Anguilliformes</taxon>
        <taxon>Anguillidae</taxon>
        <taxon>Anguilla</taxon>
    </lineage>
</organism>
<accession>A0A0E9T9Z4</accession>
<proteinExistence type="predicted"/>
<dbReference type="EMBL" id="GBXM01058068">
    <property type="protein sequence ID" value="JAH50509.1"/>
    <property type="molecule type" value="Transcribed_RNA"/>
</dbReference>
<reference evidence="1" key="2">
    <citation type="journal article" date="2015" name="Fish Shellfish Immunol.">
        <title>Early steps in the European eel (Anguilla anguilla)-Vibrio vulnificus interaction in the gills: Role of the RtxA13 toxin.</title>
        <authorList>
            <person name="Callol A."/>
            <person name="Pajuelo D."/>
            <person name="Ebbesson L."/>
            <person name="Teles M."/>
            <person name="MacKenzie S."/>
            <person name="Amaro C."/>
        </authorList>
    </citation>
    <scope>NUCLEOTIDE SEQUENCE</scope>
</reference>